<feature type="coiled-coil region" evidence="5">
    <location>
        <begin position="477"/>
        <end position="511"/>
    </location>
</feature>
<reference evidence="9 10" key="1">
    <citation type="journal article" date="2018" name="PLoS Genet.">
        <title>Population sequencing reveals clonal diversity and ancestral inbreeding in the grapevine cultivar Chardonnay.</title>
        <authorList>
            <person name="Roach M.J."/>
            <person name="Johnson D.L."/>
            <person name="Bohlmann J."/>
            <person name="van Vuuren H.J."/>
            <person name="Jones S.J."/>
            <person name="Pretorius I.S."/>
            <person name="Schmidt S.A."/>
            <person name="Borneman A.R."/>
        </authorList>
    </citation>
    <scope>NUCLEOTIDE SEQUENCE [LARGE SCALE GENOMIC DNA]</scope>
    <source>
        <strain evidence="10">cv. Chardonnay</strain>
        <tissue evidence="9">Leaf</tissue>
    </source>
</reference>
<comment type="similarity">
    <text evidence="1">Belongs to the 'GDSL' lipolytic enzyme family.</text>
</comment>
<gene>
    <name evidence="9" type="primary">VvCHDh000523_6</name>
    <name evidence="9" type="ORF">CK203_070265</name>
</gene>
<sequence>MNEFSAASFFFVTCKEYLGVKPKNLCFSSLLNDWGMDNVEEFFSRLKMDSLLHKYNETLKGSFMDSSNKEHGLVSGAVWIWIREKEVQHRKEHLNGCLVGRWGEDPNLTPNLVALRRWVGHSWTLKGRLRISLLGGALLLFDFKDIFDVEMVLSRDLRRVMGLHLHLWCQEVFKKLGDSCGGFIAVDQDSTHLQHLQLVRVLLRSDGRRMPGFEGGGGLVLLYHSIVVGSTTMDFSQEIPLLQLVVDVVSPSDGGERGKVGHNFWNSEFSLLAVFHTSTDMALMVEVVGRLVDLLGEELSSKDDFGGRHLGRVEEARNWSLSNLAAFNNWLGMLKVGFEAKTLALFRKMKVRKEVSGWEGGKRRKNSSSSKFEREMKKLESFMNYKGSESGRSGCGNERGFGQRHEEVHLGHVWTAATSFGSCYPFLSLAHCISSKLCIYSKLGIDMSWHNLYFLHACFTYPVYVYLTGGLMQIHAYRPQTEEEKLLKEEIEQLKKELQNKLGNSEAALASGGAQTSLHDEIATKEKDLEQLIRDLDDKVRFGQKAIERPGSAAGRVAVFPERPPSQSGSVEEFRNTEFMERPRSRGTGDLWTRPVDDRRAFQGGRDRGFLGNRDMDSLVKMPIISFHTIQPSAIGHRELPHPQAFNLFPYQSRQTWEPLISMAAAAVIGVVLVALLSVFYVNWRLDRSSGCHFPAIYNFGDSNSDTGSVSAVLRRVPFPNGQNFGKPSGRYSDGRLIIDFIAENLGLPYLNAYLDSIGTSFRHGANFAATGSTIQPPHLRMFEEVCYPLSLNIQLLQFAQFKARTTQLYPQVQNSDIKNTLPRPEDFSKALYTMDTGQNDLHDGFTSMTVEQVQKSIPNIINQFSQAIEQLYQQGAKIFWIHNTGPIGCLPFFVINYPPKPDNVDQTGCIMSYNEVAQEFNRQLKDMVSQLRSKLGDALLTYVDIYSAKYSLISEAKIHGFVDPFGQCCGQNGKFRECGKKAVVNGTEVDGASCTNPSEYVSWDGVHYTDAANQWVAGHILNGSLSDPPLPISEACHKPLHLELK</sequence>
<keyword evidence="7" id="KW-1133">Transmembrane helix</keyword>
<dbReference type="GO" id="GO:0003743">
    <property type="term" value="F:translation initiation factor activity"/>
    <property type="evidence" value="ECO:0007669"/>
    <property type="project" value="InterPro"/>
</dbReference>
<dbReference type="InterPro" id="IPR025558">
    <property type="entry name" value="DUF4283"/>
</dbReference>
<evidence type="ECO:0000259" key="8">
    <source>
        <dbReference type="Pfam" id="PF14111"/>
    </source>
</evidence>
<keyword evidence="4" id="KW-0325">Glycoprotein</keyword>
<keyword evidence="7" id="KW-0472">Membrane</keyword>
<dbReference type="EMBL" id="QGNW01001381">
    <property type="protein sequence ID" value="RVW43328.1"/>
    <property type="molecule type" value="Genomic_DNA"/>
</dbReference>
<feature type="transmembrane region" description="Helical" evidence="7">
    <location>
        <begin position="660"/>
        <end position="682"/>
    </location>
</feature>
<evidence type="ECO:0000256" key="4">
    <source>
        <dbReference type="ARBA" id="ARBA00023180"/>
    </source>
</evidence>
<dbReference type="Proteomes" id="UP000288805">
    <property type="component" value="Unassembled WGS sequence"/>
</dbReference>
<protein>
    <submittedName>
        <fullName evidence="9">GDSL esterase/lipase</fullName>
    </submittedName>
</protein>
<proteinExistence type="inferred from homology"/>
<name>A0A438E6K4_VITVI</name>
<keyword evidence="7" id="KW-0812">Transmembrane</keyword>
<feature type="compositionally biased region" description="Basic and acidic residues" evidence="6">
    <location>
        <begin position="572"/>
        <end position="584"/>
    </location>
</feature>
<evidence type="ECO:0000256" key="1">
    <source>
        <dbReference type="ARBA" id="ARBA00008668"/>
    </source>
</evidence>
<evidence type="ECO:0000256" key="2">
    <source>
        <dbReference type="ARBA" id="ARBA00022729"/>
    </source>
</evidence>
<evidence type="ECO:0000256" key="5">
    <source>
        <dbReference type="SAM" id="Coils"/>
    </source>
</evidence>
<dbReference type="SUPFAM" id="SSF52266">
    <property type="entry name" value="SGNH hydrolase"/>
    <property type="match status" value="1"/>
</dbReference>
<dbReference type="PANTHER" id="PTHR22835">
    <property type="entry name" value="ZINC FINGER FYVE DOMAIN CONTAINING PROTEIN"/>
    <property type="match status" value="1"/>
</dbReference>
<keyword evidence="2" id="KW-0732">Signal</keyword>
<keyword evidence="3" id="KW-0378">Hydrolase</keyword>
<organism evidence="9 10">
    <name type="scientific">Vitis vinifera</name>
    <name type="common">Grape</name>
    <dbReference type="NCBI Taxonomy" id="29760"/>
    <lineage>
        <taxon>Eukaryota</taxon>
        <taxon>Viridiplantae</taxon>
        <taxon>Streptophyta</taxon>
        <taxon>Embryophyta</taxon>
        <taxon>Tracheophyta</taxon>
        <taxon>Spermatophyta</taxon>
        <taxon>Magnoliopsida</taxon>
        <taxon>eudicotyledons</taxon>
        <taxon>Gunneridae</taxon>
        <taxon>Pentapetalae</taxon>
        <taxon>rosids</taxon>
        <taxon>Vitales</taxon>
        <taxon>Vitaceae</taxon>
        <taxon>Viteae</taxon>
        <taxon>Vitis</taxon>
    </lineage>
</organism>
<evidence type="ECO:0000256" key="6">
    <source>
        <dbReference type="SAM" id="MobiDB-lite"/>
    </source>
</evidence>
<evidence type="ECO:0000256" key="3">
    <source>
        <dbReference type="ARBA" id="ARBA00022801"/>
    </source>
</evidence>
<comment type="caution">
    <text evidence="9">The sequence shown here is derived from an EMBL/GenBank/DDBJ whole genome shotgun (WGS) entry which is preliminary data.</text>
</comment>
<dbReference type="GO" id="GO:0016788">
    <property type="term" value="F:hydrolase activity, acting on ester bonds"/>
    <property type="evidence" value="ECO:0007669"/>
    <property type="project" value="InterPro"/>
</dbReference>
<dbReference type="Pfam" id="PF14111">
    <property type="entry name" value="DUF4283"/>
    <property type="match status" value="1"/>
</dbReference>
<dbReference type="Pfam" id="PF06273">
    <property type="entry name" value="eIF-4B"/>
    <property type="match status" value="1"/>
</dbReference>
<dbReference type="Gene3D" id="3.40.50.1110">
    <property type="entry name" value="SGNH hydrolase"/>
    <property type="match status" value="1"/>
</dbReference>
<evidence type="ECO:0000313" key="9">
    <source>
        <dbReference type="EMBL" id="RVW43328.1"/>
    </source>
</evidence>
<dbReference type="AlphaFoldDB" id="A0A438E6K4"/>
<keyword evidence="5" id="KW-0175">Coiled coil</keyword>
<accession>A0A438E6K4</accession>
<dbReference type="Pfam" id="PF00657">
    <property type="entry name" value="Lipase_GDSL"/>
    <property type="match status" value="1"/>
</dbReference>
<dbReference type="InterPro" id="IPR010433">
    <property type="entry name" value="EIF-4B_pln"/>
</dbReference>
<dbReference type="CDD" id="cd01837">
    <property type="entry name" value="SGNH_plant_lipase_like"/>
    <property type="match status" value="1"/>
</dbReference>
<evidence type="ECO:0000313" key="10">
    <source>
        <dbReference type="Proteomes" id="UP000288805"/>
    </source>
</evidence>
<dbReference type="InterPro" id="IPR036514">
    <property type="entry name" value="SGNH_hydro_sf"/>
</dbReference>
<dbReference type="PANTHER" id="PTHR22835:SF514">
    <property type="entry name" value="GDSL-LIKE LIPASE_ACYLHYDROLASE SUPERFAMILY PROTEIN ISOFORM 1"/>
    <property type="match status" value="1"/>
</dbReference>
<dbReference type="InterPro" id="IPR035669">
    <property type="entry name" value="SGNH_plant_lipase-like"/>
</dbReference>
<feature type="domain" description="DUF4283" evidence="8">
    <location>
        <begin position="91"/>
        <end position="167"/>
    </location>
</feature>
<dbReference type="InterPro" id="IPR001087">
    <property type="entry name" value="GDSL"/>
</dbReference>
<evidence type="ECO:0000256" key="7">
    <source>
        <dbReference type="SAM" id="Phobius"/>
    </source>
</evidence>
<feature type="region of interest" description="Disordered" evidence="6">
    <location>
        <begin position="559"/>
        <end position="592"/>
    </location>
</feature>